<accession>A0ABW6ZGL4</accession>
<dbReference type="SUPFAM" id="SSF47203">
    <property type="entry name" value="Acyl-CoA dehydrogenase C-terminal domain-like"/>
    <property type="match status" value="1"/>
</dbReference>
<dbReference type="InterPro" id="IPR009075">
    <property type="entry name" value="AcylCo_DH/oxidase_C"/>
</dbReference>
<dbReference type="RefSeq" id="WP_374254376.1">
    <property type="nucleotide sequence ID" value="NZ_JBAFUR010000003.1"/>
</dbReference>
<evidence type="ECO:0000313" key="8">
    <source>
        <dbReference type="EMBL" id="MFG1252937.1"/>
    </source>
</evidence>
<evidence type="ECO:0000259" key="7">
    <source>
        <dbReference type="Pfam" id="PF02771"/>
    </source>
</evidence>
<comment type="cofactor">
    <cofactor evidence="1">
        <name>FAD</name>
        <dbReference type="ChEBI" id="CHEBI:57692"/>
    </cofactor>
</comment>
<sequence length="364" mass="38639">MMRRSAEQLDDDRMLRESARNFLEARCAWMPEPRSAAMFADWHREIAELGWFAAGLPEELGGLGADSFQGLSLIEEAGRVLLPLPLATDILIMPWLMRRLPKALASLAEPLAAGRARFGIVREDVRSGGLRHMGGKLSGRGHLSLDAAAATHWVVLAGMRSVGDAALLCVEAAGAGFEPVRLLDGRSGALPRFSGSEAAVVLATGDEAIELAAEIEDRAVAALLADAYGALAAGLALTVDYLNQRKQFGQSLGSFQAVQHLMADAFCDLETLRSLALWTATALTGEPTERTRAAASAKIALGREGLAAASRLIQVSGGIAMTEDYRIGHIYKRLQVSAALHGGTESHIDKLAALSLPPTGRNEG</sequence>
<dbReference type="SUPFAM" id="SSF56645">
    <property type="entry name" value="Acyl-CoA dehydrogenase NM domain-like"/>
    <property type="match status" value="1"/>
</dbReference>
<evidence type="ECO:0000256" key="2">
    <source>
        <dbReference type="ARBA" id="ARBA00009347"/>
    </source>
</evidence>
<dbReference type="Pfam" id="PF02771">
    <property type="entry name" value="Acyl-CoA_dh_N"/>
    <property type="match status" value="1"/>
</dbReference>
<dbReference type="Gene3D" id="1.10.540.10">
    <property type="entry name" value="Acyl-CoA dehydrogenase/oxidase, N-terminal domain"/>
    <property type="match status" value="1"/>
</dbReference>
<evidence type="ECO:0000313" key="9">
    <source>
        <dbReference type="Proteomes" id="UP001604043"/>
    </source>
</evidence>
<name>A0ABW6ZGL4_9HYPH</name>
<keyword evidence="5 8" id="KW-0560">Oxidoreductase</keyword>
<dbReference type="InterPro" id="IPR009100">
    <property type="entry name" value="AcylCoA_DH/oxidase_NM_dom_sf"/>
</dbReference>
<feature type="domain" description="Acyl-CoA dehydrogenase/oxidase C-terminal" evidence="6">
    <location>
        <begin position="222"/>
        <end position="353"/>
    </location>
</feature>
<comment type="caution">
    <text evidence="8">The sequence shown here is derived from an EMBL/GenBank/DDBJ whole genome shotgun (WGS) entry which is preliminary data.</text>
</comment>
<evidence type="ECO:0000259" key="6">
    <source>
        <dbReference type="Pfam" id="PF00441"/>
    </source>
</evidence>
<keyword evidence="4" id="KW-0274">FAD</keyword>
<evidence type="ECO:0000256" key="3">
    <source>
        <dbReference type="ARBA" id="ARBA00022630"/>
    </source>
</evidence>
<dbReference type="InterPro" id="IPR037069">
    <property type="entry name" value="AcylCoA_DH/ox_N_sf"/>
</dbReference>
<dbReference type="Pfam" id="PF00441">
    <property type="entry name" value="Acyl-CoA_dh_1"/>
    <property type="match status" value="1"/>
</dbReference>
<dbReference type="InterPro" id="IPR036250">
    <property type="entry name" value="AcylCo_DH-like_C"/>
</dbReference>
<evidence type="ECO:0000256" key="5">
    <source>
        <dbReference type="ARBA" id="ARBA00023002"/>
    </source>
</evidence>
<organism evidence="8 9">
    <name type="scientific">Xanthobacter aminoxidans</name>
    <dbReference type="NCBI Taxonomy" id="186280"/>
    <lineage>
        <taxon>Bacteria</taxon>
        <taxon>Pseudomonadati</taxon>
        <taxon>Pseudomonadota</taxon>
        <taxon>Alphaproteobacteria</taxon>
        <taxon>Hyphomicrobiales</taxon>
        <taxon>Xanthobacteraceae</taxon>
        <taxon>Xanthobacter</taxon>
    </lineage>
</organism>
<protein>
    <submittedName>
        <fullName evidence="8">Acyl-CoA dehydrogenase family protein</fullName>
        <ecNumber evidence="8">1.-.-.-</ecNumber>
    </submittedName>
</protein>
<dbReference type="EMBL" id="JBAFUR010000003">
    <property type="protein sequence ID" value="MFG1252937.1"/>
    <property type="molecule type" value="Genomic_DNA"/>
</dbReference>
<proteinExistence type="inferred from homology"/>
<evidence type="ECO:0000256" key="4">
    <source>
        <dbReference type="ARBA" id="ARBA00022827"/>
    </source>
</evidence>
<dbReference type="GO" id="GO:0016491">
    <property type="term" value="F:oxidoreductase activity"/>
    <property type="evidence" value="ECO:0007669"/>
    <property type="project" value="UniProtKB-KW"/>
</dbReference>
<reference evidence="8 9" key="1">
    <citation type="submission" date="2024-02" db="EMBL/GenBank/DDBJ databases">
        <title>Expansion and revision of Xanthobacter and proposal of Roseixanthobacter gen. nov.</title>
        <authorList>
            <person name="Soltysiak M.P.M."/>
            <person name="Jalihal A."/>
            <person name="Ory A."/>
            <person name="Chrisophersen C."/>
            <person name="Lee A.D."/>
            <person name="Boulton J."/>
            <person name="Springer M."/>
        </authorList>
    </citation>
    <scope>NUCLEOTIDE SEQUENCE [LARGE SCALE GENOMIC DNA]</scope>
    <source>
        <strain evidence="8 9">CB5</strain>
    </source>
</reference>
<comment type="similarity">
    <text evidence="2">Belongs to the acyl-CoA dehydrogenase family.</text>
</comment>
<keyword evidence="3" id="KW-0285">Flavoprotein</keyword>
<dbReference type="Proteomes" id="UP001604043">
    <property type="component" value="Unassembled WGS sequence"/>
</dbReference>
<feature type="domain" description="Acyl-CoA dehydrogenase/oxidase N-terminal" evidence="7">
    <location>
        <begin position="10"/>
        <end position="87"/>
    </location>
</feature>
<dbReference type="Gene3D" id="1.20.140.10">
    <property type="entry name" value="Butyryl-CoA Dehydrogenase, subunit A, domain 3"/>
    <property type="match status" value="1"/>
</dbReference>
<gene>
    <name evidence="8" type="ORF">V5F30_12060</name>
</gene>
<dbReference type="PANTHER" id="PTHR43884:SF20">
    <property type="entry name" value="ACYL-COA DEHYDROGENASE FADE28"/>
    <property type="match status" value="1"/>
</dbReference>
<dbReference type="EC" id="1.-.-.-" evidence="8"/>
<dbReference type="PANTHER" id="PTHR43884">
    <property type="entry name" value="ACYL-COA DEHYDROGENASE"/>
    <property type="match status" value="1"/>
</dbReference>
<dbReference type="InterPro" id="IPR013786">
    <property type="entry name" value="AcylCoA_DH/ox_N"/>
</dbReference>
<evidence type="ECO:0000256" key="1">
    <source>
        <dbReference type="ARBA" id="ARBA00001974"/>
    </source>
</evidence>
<keyword evidence="9" id="KW-1185">Reference proteome</keyword>